<comment type="caution">
    <text evidence="2">The sequence shown here is derived from an EMBL/GenBank/DDBJ whole genome shotgun (WGS) entry which is preliminary data.</text>
</comment>
<accession>A0A4Y2JL23</accession>
<keyword evidence="3" id="KW-1185">Reference proteome</keyword>
<organism evidence="2 3">
    <name type="scientific">Araneus ventricosus</name>
    <name type="common">Orbweaver spider</name>
    <name type="synonym">Epeira ventricosa</name>
    <dbReference type="NCBI Taxonomy" id="182803"/>
    <lineage>
        <taxon>Eukaryota</taxon>
        <taxon>Metazoa</taxon>
        <taxon>Ecdysozoa</taxon>
        <taxon>Arthropoda</taxon>
        <taxon>Chelicerata</taxon>
        <taxon>Arachnida</taxon>
        <taxon>Araneae</taxon>
        <taxon>Araneomorphae</taxon>
        <taxon>Entelegynae</taxon>
        <taxon>Araneoidea</taxon>
        <taxon>Araneidae</taxon>
        <taxon>Araneus</taxon>
    </lineage>
</organism>
<sequence>MSAVNMRHLKPRTGNCPVGYRGVKARKTHNQDKKPVEKATTVQSRPRKQLGPKLEKQDMCSATTLKPRRIADKSTAALV</sequence>
<name>A0A4Y2JL23_ARAVE</name>
<proteinExistence type="predicted"/>
<dbReference type="AlphaFoldDB" id="A0A4Y2JL23"/>
<dbReference type="Proteomes" id="UP000499080">
    <property type="component" value="Unassembled WGS sequence"/>
</dbReference>
<evidence type="ECO:0000256" key="1">
    <source>
        <dbReference type="SAM" id="MobiDB-lite"/>
    </source>
</evidence>
<evidence type="ECO:0000313" key="3">
    <source>
        <dbReference type="Proteomes" id="UP000499080"/>
    </source>
</evidence>
<protein>
    <submittedName>
        <fullName evidence="2">Uncharacterized protein</fullName>
    </submittedName>
</protein>
<gene>
    <name evidence="2" type="ORF">AVEN_213563_1</name>
</gene>
<evidence type="ECO:0000313" key="2">
    <source>
        <dbReference type="EMBL" id="GBM90644.1"/>
    </source>
</evidence>
<dbReference type="EMBL" id="BGPR01003640">
    <property type="protein sequence ID" value="GBM90644.1"/>
    <property type="molecule type" value="Genomic_DNA"/>
</dbReference>
<reference evidence="2 3" key="1">
    <citation type="journal article" date="2019" name="Sci. Rep.">
        <title>Orb-weaving spider Araneus ventricosus genome elucidates the spidroin gene catalogue.</title>
        <authorList>
            <person name="Kono N."/>
            <person name="Nakamura H."/>
            <person name="Ohtoshi R."/>
            <person name="Moran D.A.P."/>
            <person name="Shinohara A."/>
            <person name="Yoshida Y."/>
            <person name="Fujiwara M."/>
            <person name="Mori M."/>
            <person name="Tomita M."/>
            <person name="Arakawa K."/>
        </authorList>
    </citation>
    <scope>NUCLEOTIDE SEQUENCE [LARGE SCALE GENOMIC DNA]</scope>
</reference>
<feature type="region of interest" description="Disordered" evidence="1">
    <location>
        <begin position="1"/>
        <end position="57"/>
    </location>
</feature>